<feature type="compositionally biased region" description="Polar residues" evidence="1">
    <location>
        <begin position="39"/>
        <end position="50"/>
    </location>
</feature>
<reference evidence="2" key="1">
    <citation type="submission" date="2021-04" db="EMBL/GenBank/DDBJ databases">
        <title>Draft genome sequence of Xylanibacillus composti strain K13.</title>
        <authorList>
            <person name="Uke A."/>
            <person name="Chhe C."/>
            <person name="Baramee S."/>
            <person name="Kosugi A."/>
        </authorList>
    </citation>
    <scope>NUCLEOTIDE SEQUENCE</scope>
    <source>
        <strain evidence="2">K13</strain>
    </source>
</reference>
<dbReference type="RefSeq" id="WP_213413482.1">
    <property type="nucleotide sequence ID" value="NZ_BOVK01000055.1"/>
</dbReference>
<proteinExistence type="predicted"/>
<evidence type="ECO:0000313" key="2">
    <source>
        <dbReference type="EMBL" id="GIQ70664.1"/>
    </source>
</evidence>
<feature type="compositionally biased region" description="Basic and acidic residues" evidence="1">
    <location>
        <begin position="51"/>
        <end position="60"/>
    </location>
</feature>
<feature type="region of interest" description="Disordered" evidence="1">
    <location>
        <begin position="1"/>
        <end position="60"/>
    </location>
</feature>
<gene>
    <name evidence="2" type="ORF">XYCOK13_34880</name>
</gene>
<organism evidence="2 3">
    <name type="scientific">Xylanibacillus composti</name>
    <dbReference type="NCBI Taxonomy" id="1572762"/>
    <lineage>
        <taxon>Bacteria</taxon>
        <taxon>Bacillati</taxon>
        <taxon>Bacillota</taxon>
        <taxon>Bacilli</taxon>
        <taxon>Bacillales</taxon>
        <taxon>Paenibacillaceae</taxon>
        <taxon>Xylanibacillus</taxon>
    </lineage>
</organism>
<dbReference type="AlphaFoldDB" id="A0A8J4H4E9"/>
<feature type="compositionally biased region" description="Basic and acidic residues" evidence="1">
    <location>
        <begin position="1"/>
        <end position="29"/>
    </location>
</feature>
<keyword evidence="3" id="KW-1185">Reference proteome</keyword>
<dbReference type="EMBL" id="BOVK01000055">
    <property type="protein sequence ID" value="GIQ70664.1"/>
    <property type="molecule type" value="Genomic_DNA"/>
</dbReference>
<evidence type="ECO:0000256" key="1">
    <source>
        <dbReference type="SAM" id="MobiDB-lite"/>
    </source>
</evidence>
<protein>
    <submittedName>
        <fullName evidence="2">Uncharacterized protein</fullName>
    </submittedName>
</protein>
<name>A0A8J4H4E9_9BACL</name>
<accession>A0A8J4H4E9</accession>
<evidence type="ECO:0000313" key="3">
    <source>
        <dbReference type="Proteomes" id="UP000677918"/>
    </source>
</evidence>
<comment type="caution">
    <text evidence="2">The sequence shown here is derived from an EMBL/GenBank/DDBJ whole genome shotgun (WGS) entry which is preliminary data.</text>
</comment>
<dbReference type="Proteomes" id="UP000677918">
    <property type="component" value="Unassembled WGS sequence"/>
</dbReference>
<sequence length="60" mass="6764">MRQDEKPTAAPKATKDGRPLNPRESERAASEFAEEITAHNVQHTAQNSLDHQAEPHNYKN</sequence>